<feature type="region of interest" description="Disordered" evidence="13">
    <location>
        <begin position="27"/>
        <end position="62"/>
    </location>
</feature>
<dbReference type="Gene3D" id="1.20.58.760">
    <property type="entry name" value="Peptidase M41"/>
    <property type="match status" value="1"/>
</dbReference>
<dbReference type="PANTHER" id="PTHR23076">
    <property type="entry name" value="METALLOPROTEASE M41 FTSH"/>
    <property type="match status" value="1"/>
</dbReference>
<evidence type="ECO:0000256" key="5">
    <source>
        <dbReference type="ARBA" id="ARBA00022670"/>
    </source>
</evidence>
<evidence type="ECO:0000256" key="4">
    <source>
        <dbReference type="ARBA" id="ARBA00010550"/>
    </source>
</evidence>
<evidence type="ECO:0000256" key="13">
    <source>
        <dbReference type="SAM" id="MobiDB-lite"/>
    </source>
</evidence>
<evidence type="ECO:0000256" key="14">
    <source>
        <dbReference type="SAM" id="Phobius"/>
    </source>
</evidence>
<dbReference type="InterPro" id="IPR027417">
    <property type="entry name" value="P-loop_NTPase"/>
</dbReference>
<dbReference type="CDD" id="cd19501">
    <property type="entry name" value="RecA-like_FtsH"/>
    <property type="match status" value="1"/>
</dbReference>
<sequence>MAFHVGLLPSMVAAAADTLPSITNTLARPWRPSSAPRQQADVTVAADTARTDSEAEAADKPARVQLPDFLQQVPAHAAKAVTPGAMAPVDIRASVSGLGRVGLLAANPILRRPFFQPVNAVSPPLVSLFMPSSPAASTPLRAMSTTRILSGALGTQRRGFGTSNGISRSQLASVEESANRNPGNANLQNAFYQLLLRANMPGILVERYQTGRFATNAGTEDAYKRALAALSSGTSTVATATATPGFARGQWAGSEQAIANAALSGSMGVKGEPIHVVVQESTRSLVFRWVKFFATFIVFTYLCFAAVTILIETLSTFRRGPGAKTDSEVKAEKQTTRFDDVHGCDEAKEELQEVVEFLRNPDSFSDLGAKLPKGVLLVGPPGTGKTLLARAVAGEAGVPFFYMSGSEFDEIFVGVGAKRVRELFAAAKAKSPAIIFIDELDAIGGKRNPRDQAHSKQTLNQLLTELDGFDTDTKIIIMAATNLPKLLDKALTRPGRFDRHISVDLPDVRGRIAILKHHAKKIRLALDVDLEAIAARSPGQSGADLENMLNVAALRASRAKAREVSKQDIDWAFDRITMGAERKSMVVTEKEKEMTAYHEAGHALVQLFEKESSNRLYKVTILPKGPSLGHTAHVPAMDKYSYTAAEYMSNIRVLLGGKMAEEMRYGDDKVTSGVSNDLERATDLSFMMVTHFGMSNALGPVEYGRRYENLSSETKALIEGEVQKTLRKSYEDVRKVLTEKRKELDLLAQALVQYETLDKEEVEKVIRGEKLPGRTMAPKGPLTLPIPDEIPRPPGLGLLAKNHTVITTVRSEEKARKIRDAHPGSVRQNRLTVAVVPDISQLNAFDDVVAEAAAGPDGHLEVVLHTASPFHYRWTDAQKELIDPALNGTRGILEAVKRSAPSVRRVVVTSSFAAILSEGHLADPNTTFTEASWNPDGIADVGRSPLTAYRVSKTAAESSAWEFVKHEKPSFDVVTVNPPVVFGPLAHSLASLDAINTSNERIVALLRGQWKTEIGDTGPVGLWIDVRDAASAHIKAFEIPEAGGRRLLTVSGRTSNQEVARIVREGFPEYADRLPGPEVPGGEPAARDETFRWNSDETNKLLGIEWISIDKSISDTVRSLKDFVAPVAPAGDPDLDATLGEPPRLVLVGDDRGDFRGLVRPSRGRLGSARLGGGPGLANPPTTGGASYTRGGGLGSSMAVAPLYLFCAESVDAFDVALRVLALLKMLETLVPGGASSLGGLVGDVVCDIVVVAVIPRRSPSSAHPLALGMERGDSGTPAHC</sequence>
<comment type="similarity">
    <text evidence="3">In the C-terminal section; belongs to the peptidase M41 family.</text>
</comment>
<dbReference type="InterPro" id="IPR000642">
    <property type="entry name" value="Peptidase_M41"/>
</dbReference>
<dbReference type="HAMAP" id="MF_01458">
    <property type="entry name" value="FtsH"/>
    <property type="match status" value="1"/>
</dbReference>
<dbReference type="SMART" id="SM00382">
    <property type="entry name" value="AAA"/>
    <property type="match status" value="1"/>
</dbReference>
<evidence type="ECO:0000313" key="16">
    <source>
        <dbReference type="EMBL" id="KAH6608065.1"/>
    </source>
</evidence>
<dbReference type="InterPro" id="IPR041569">
    <property type="entry name" value="AAA_lid_3"/>
</dbReference>
<dbReference type="Pfam" id="PF00004">
    <property type="entry name" value="AAA"/>
    <property type="match status" value="1"/>
</dbReference>
<evidence type="ECO:0000256" key="6">
    <source>
        <dbReference type="ARBA" id="ARBA00022723"/>
    </source>
</evidence>
<dbReference type="InterPro" id="IPR036291">
    <property type="entry name" value="NAD(P)-bd_dom_sf"/>
</dbReference>
<dbReference type="OrthoDB" id="1413014at2759"/>
<evidence type="ECO:0000259" key="15">
    <source>
        <dbReference type="SMART" id="SM00382"/>
    </source>
</evidence>
<keyword evidence="11" id="KW-0482">Metalloprotease</keyword>
<organism evidence="16 17">
    <name type="scientific">Trichoderma cornu-damae</name>
    <dbReference type="NCBI Taxonomy" id="654480"/>
    <lineage>
        <taxon>Eukaryota</taxon>
        <taxon>Fungi</taxon>
        <taxon>Dikarya</taxon>
        <taxon>Ascomycota</taxon>
        <taxon>Pezizomycotina</taxon>
        <taxon>Sordariomycetes</taxon>
        <taxon>Hypocreomycetidae</taxon>
        <taxon>Hypocreales</taxon>
        <taxon>Hypocreaceae</taxon>
        <taxon>Trichoderma</taxon>
    </lineage>
</organism>
<dbReference type="FunFam" id="3.40.50.300:FF:000175">
    <property type="entry name" value="ATP-dependent zinc metalloprotease FTSH 4"/>
    <property type="match status" value="1"/>
</dbReference>
<evidence type="ECO:0000313" key="17">
    <source>
        <dbReference type="Proteomes" id="UP000827724"/>
    </source>
</evidence>
<dbReference type="EMBL" id="JAIWOZ010000003">
    <property type="protein sequence ID" value="KAH6608065.1"/>
    <property type="molecule type" value="Genomic_DNA"/>
</dbReference>
<dbReference type="Gene3D" id="1.10.8.60">
    <property type="match status" value="1"/>
</dbReference>
<keyword evidence="14" id="KW-1133">Transmembrane helix</keyword>
<dbReference type="GO" id="GO:0006515">
    <property type="term" value="P:protein quality control for misfolded or incompletely synthesized proteins"/>
    <property type="evidence" value="ECO:0007669"/>
    <property type="project" value="TreeGrafter"/>
</dbReference>
<dbReference type="GO" id="GO:0004222">
    <property type="term" value="F:metalloendopeptidase activity"/>
    <property type="evidence" value="ECO:0007669"/>
    <property type="project" value="InterPro"/>
</dbReference>
<dbReference type="GO" id="GO:0046872">
    <property type="term" value="F:metal ion binding"/>
    <property type="evidence" value="ECO:0007669"/>
    <property type="project" value="UniProtKB-KW"/>
</dbReference>
<comment type="similarity">
    <text evidence="4">In the N-terminal section; belongs to the AAA ATPase family.</text>
</comment>
<dbReference type="InterPro" id="IPR003593">
    <property type="entry name" value="AAA+_ATPase"/>
</dbReference>
<dbReference type="InterPro" id="IPR005936">
    <property type="entry name" value="FtsH"/>
</dbReference>
<dbReference type="PANTHER" id="PTHR23076:SF97">
    <property type="entry name" value="ATP-DEPENDENT ZINC METALLOPROTEASE YME1L1"/>
    <property type="match status" value="1"/>
</dbReference>
<dbReference type="SUPFAM" id="SSF140990">
    <property type="entry name" value="FtsH protease domain-like"/>
    <property type="match status" value="1"/>
</dbReference>
<feature type="domain" description="AAA+ ATPase" evidence="15">
    <location>
        <begin position="371"/>
        <end position="507"/>
    </location>
</feature>
<keyword evidence="8" id="KW-0378">Hydrolase</keyword>
<comment type="subcellular location">
    <subcellularLocation>
        <location evidence="2">Membrane</location>
    </subcellularLocation>
</comment>
<keyword evidence="5" id="KW-0645">Protease</keyword>
<dbReference type="Pfam" id="PF21232">
    <property type="entry name" value="Yme1-like_N"/>
    <property type="match status" value="1"/>
</dbReference>
<accession>A0A9P8QME8</accession>
<dbReference type="GO" id="GO:0007005">
    <property type="term" value="P:mitochondrion organization"/>
    <property type="evidence" value="ECO:0007669"/>
    <property type="project" value="TreeGrafter"/>
</dbReference>
<dbReference type="Pfam" id="PF01434">
    <property type="entry name" value="Peptidase_M41"/>
    <property type="match status" value="1"/>
</dbReference>
<dbReference type="GO" id="GO:0016887">
    <property type="term" value="F:ATP hydrolysis activity"/>
    <property type="evidence" value="ECO:0007669"/>
    <property type="project" value="InterPro"/>
</dbReference>
<dbReference type="FunFam" id="1.10.8.60:FF:000001">
    <property type="entry name" value="ATP-dependent zinc metalloprotease FtsH"/>
    <property type="match status" value="1"/>
</dbReference>
<dbReference type="GO" id="GO:0005524">
    <property type="term" value="F:ATP binding"/>
    <property type="evidence" value="ECO:0007669"/>
    <property type="project" value="UniProtKB-KW"/>
</dbReference>
<name>A0A9P8QME8_9HYPO</name>
<dbReference type="InterPro" id="IPR003959">
    <property type="entry name" value="ATPase_AAA_core"/>
</dbReference>
<gene>
    <name evidence="16" type="ORF">Trco_004378</name>
</gene>
<dbReference type="NCBIfam" id="TIGR01241">
    <property type="entry name" value="FtsH_fam"/>
    <property type="match status" value="1"/>
</dbReference>
<dbReference type="InterPro" id="IPR037219">
    <property type="entry name" value="Peptidase_M41-like"/>
</dbReference>
<keyword evidence="17" id="KW-1185">Reference proteome</keyword>
<evidence type="ECO:0000256" key="12">
    <source>
        <dbReference type="ARBA" id="ARBA00023136"/>
    </source>
</evidence>
<evidence type="ECO:0000256" key="1">
    <source>
        <dbReference type="ARBA" id="ARBA00001947"/>
    </source>
</evidence>
<dbReference type="Gene3D" id="3.40.50.300">
    <property type="entry name" value="P-loop containing nucleotide triphosphate hydrolases"/>
    <property type="match status" value="1"/>
</dbReference>
<protein>
    <recommendedName>
        <fullName evidence="15">AAA+ ATPase domain-containing protein</fullName>
    </recommendedName>
</protein>
<keyword evidence="12 14" id="KW-0472">Membrane</keyword>
<proteinExistence type="inferred from homology"/>
<dbReference type="GO" id="GO:0004176">
    <property type="term" value="F:ATP-dependent peptidase activity"/>
    <property type="evidence" value="ECO:0007669"/>
    <property type="project" value="InterPro"/>
</dbReference>
<keyword evidence="14" id="KW-0812">Transmembrane</keyword>
<feature type="compositionally biased region" description="Basic and acidic residues" evidence="13">
    <location>
        <begin position="49"/>
        <end position="62"/>
    </location>
</feature>
<evidence type="ECO:0000256" key="8">
    <source>
        <dbReference type="ARBA" id="ARBA00022801"/>
    </source>
</evidence>
<dbReference type="SUPFAM" id="SSF51735">
    <property type="entry name" value="NAD(P)-binding Rossmann-fold domains"/>
    <property type="match status" value="1"/>
</dbReference>
<evidence type="ECO:0000256" key="2">
    <source>
        <dbReference type="ARBA" id="ARBA00004370"/>
    </source>
</evidence>
<feature type="compositionally biased region" description="Low complexity" evidence="13">
    <location>
        <begin position="38"/>
        <end position="48"/>
    </location>
</feature>
<reference evidence="16" key="1">
    <citation type="submission" date="2021-08" db="EMBL/GenBank/DDBJ databases">
        <title>Chromosome-Level Trichoderma cornu-damae using Hi-C Data.</title>
        <authorList>
            <person name="Kim C.S."/>
        </authorList>
    </citation>
    <scope>NUCLEOTIDE SEQUENCE</scope>
    <source>
        <strain evidence="16">KA19-0412C</strain>
    </source>
</reference>
<comment type="cofactor">
    <cofactor evidence="1">
        <name>Zn(2+)</name>
        <dbReference type="ChEBI" id="CHEBI:29105"/>
    </cofactor>
</comment>
<comment type="caution">
    <text evidence="16">The sequence shown here is derived from an EMBL/GenBank/DDBJ whole genome shotgun (WGS) entry which is preliminary data.</text>
</comment>
<keyword evidence="6" id="KW-0479">Metal-binding</keyword>
<dbReference type="InterPro" id="IPR003960">
    <property type="entry name" value="ATPase_AAA_CS"/>
</dbReference>
<dbReference type="InterPro" id="IPR048438">
    <property type="entry name" value="Yme1-like_N"/>
</dbReference>
<evidence type="ECO:0000256" key="3">
    <source>
        <dbReference type="ARBA" id="ARBA00010044"/>
    </source>
</evidence>
<dbReference type="Pfam" id="PF17862">
    <property type="entry name" value="AAA_lid_3"/>
    <property type="match status" value="1"/>
</dbReference>
<dbReference type="Proteomes" id="UP000827724">
    <property type="component" value="Unassembled WGS sequence"/>
</dbReference>
<keyword evidence="9" id="KW-0862">Zinc</keyword>
<evidence type="ECO:0000256" key="11">
    <source>
        <dbReference type="ARBA" id="ARBA00023049"/>
    </source>
</evidence>
<dbReference type="GO" id="GO:0005743">
    <property type="term" value="C:mitochondrial inner membrane"/>
    <property type="evidence" value="ECO:0007669"/>
    <property type="project" value="TreeGrafter"/>
</dbReference>
<dbReference type="Gene3D" id="3.40.50.720">
    <property type="entry name" value="NAD(P)-binding Rossmann-like Domain"/>
    <property type="match status" value="1"/>
</dbReference>
<dbReference type="SUPFAM" id="SSF52540">
    <property type="entry name" value="P-loop containing nucleoside triphosphate hydrolases"/>
    <property type="match status" value="1"/>
</dbReference>
<dbReference type="InterPro" id="IPR001509">
    <property type="entry name" value="Epimerase_deHydtase"/>
</dbReference>
<dbReference type="Pfam" id="PF01370">
    <property type="entry name" value="Epimerase"/>
    <property type="match status" value="1"/>
</dbReference>
<evidence type="ECO:0000256" key="7">
    <source>
        <dbReference type="ARBA" id="ARBA00022741"/>
    </source>
</evidence>
<keyword evidence="10" id="KW-0067">ATP-binding</keyword>
<evidence type="ECO:0000256" key="10">
    <source>
        <dbReference type="ARBA" id="ARBA00022840"/>
    </source>
</evidence>
<evidence type="ECO:0000256" key="9">
    <source>
        <dbReference type="ARBA" id="ARBA00022833"/>
    </source>
</evidence>
<feature type="transmembrane region" description="Helical" evidence="14">
    <location>
        <begin position="289"/>
        <end position="311"/>
    </location>
</feature>
<dbReference type="PROSITE" id="PS00674">
    <property type="entry name" value="AAA"/>
    <property type="match status" value="1"/>
</dbReference>
<dbReference type="FunFam" id="1.20.58.760:FF:000001">
    <property type="entry name" value="ATP-dependent zinc metalloprotease FtsH"/>
    <property type="match status" value="1"/>
</dbReference>
<keyword evidence="7" id="KW-0547">Nucleotide-binding</keyword>